<sequence>MHQAQKNLLEVHSCHHIKECIPRGCFELNLTALPTHKFQLTEEHDQAQKNLLEVHSLPGHSFYTKEFDMRIYIVDLIEYMLCSLNLLTFHKGLQ</sequence>
<evidence type="ECO:0000313" key="2">
    <source>
        <dbReference type="EnsemblPlants" id="AES97585"/>
    </source>
</evidence>
<dbReference type="PaxDb" id="3880-AES97585"/>
<name>G7K1J1_MEDTR</name>
<reference evidence="1 3" key="2">
    <citation type="journal article" date="2014" name="BMC Genomics">
        <title>An improved genome release (version Mt4.0) for the model legume Medicago truncatula.</title>
        <authorList>
            <person name="Tang H."/>
            <person name="Krishnakumar V."/>
            <person name="Bidwell S."/>
            <person name="Rosen B."/>
            <person name="Chan A."/>
            <person name="Zhou S."/>
            <person name="Gentzbittel L."/>
            <person name="Childs K.L."/>
            <person name="Yandell M."/>
            <person name="Gundlach H."/>
            <person name="Mayer K.F."/>
            <person name="Schwartz D.C."/>
            <person name="Town C.D."/>
        </authorList>
    </citation>
    <scope>GENOME REANNOTATION</scope>
    <source>
        <strain evidence="2 3">cv. Jemalong A17</strain>
    </source>
</reference>
<proteinExistence type="predicted"/>
<evidence type="ECO:0000313" key="3">
    <source>
        <dbReference type="Proteomes" id="UP000002051"/>
    </source>
</evidence>
<reference evidence="1 3" key="1">
    <citation type="journal article" date="2011" name="Nature">
        <title>The Medicago genome provides insight into the evolution of rhizobial symbioses.</title>
        <authorList>
            <person name="Young N.D."/>
            <person name="Debelle F."/>
            <person name="Oldroyd G.E."/>
            <person name="Geurts R."/>
            <person name="Cannon S.B."/>
            <person name="Udvardi M.K."/>
            <person name="Benedito V.A."/>
            <person name="Mayer K.F."/>
            <person name="Gouzy J."/>
            <person name="Schoof H."/>
            <person name="Van de Peer Y."/>
            <person name="Proost S."/>
            <person name="Cook D.R."/>
            <person name="Meyers B.C."/>
            <person name="Spannagl M."/>
            <person name="Cheung F."/>
            <person name="De Mita S."/>
            <person name="Krishnakumar V."/>
            <person name="Gundlach H."/>
            <person name="Zhou S."/>
            <person name="Mudge J."/>
            <person name="Bharti A.K."/>
            <person name="Murray J.D."/>
            <person name="Naoumkina M.A."/>
            <person name="Rosen B."/>
            <person name="Silverstein K.A."/>
            <person name="Tang H."/>
            <person name="Rombauts S."/>
            <person name="Zhao P.X."/>
            <person name="Zhou P."/>
            <person name="Barbe V."/>
            <person name="Bardou P."/>
            <person name="Bechner M."/>
            <person name="Bellec A."/>
            <person name="Berger A."/>
            <person name="Berges H."/>
            <person name="Bidwell S."/>
            <person name="Bisseling T."/>
            <person name="Choisne N."/>
            <person name="Couloux A."/>
            <person name="Denny R."/>
            <person name="Deshpande S."/>
            <person name="Dai X."/>
            <person name="Doyle J.J."/>
            <person name="Dudez A.M."/>
            <person name="Farmer A.D."/>
            <person name="Fouteau S."/>
            <person name="Franken C."/>
            <person name="Gibelin C."/>
            <person name="Gish J."/>
            <person name="Goldstein S."/>
            <person name="Gonzalez A.J."/>
            <person name="Green P.J."/>
            <person name="Hallab A."/>
            <person name="Hartog M."/>
            <person name="Hua A."/>
            <person name="Humphray S.J."/>
            <person name="Jeong D.H."/>
            <person name="Jing Y."/>
            <person name="Jocker A."/>
            <person name="Kenton S.M."/>
            <person name="Kim D.J."/>
            <person name="Klee K."/>
            <person name="Lai H."/>
            <person name="Lang C."/>
            <person name="Lin S."/>
            <person name="Macmil S.L."/>
            <person name="Magdelenat G."/>
            <person name="Matthews L."/>
            <person name="McCorrison J."/>
            <person name="Monaghan E.L."/>
            <person name="Mun J.H."/>
            <person name="Najar F.Z."/>
            <person name="Nicholson C."/>
            <person name="Noirot C."/>
            <person name="O'Bleness M."/>
            <person name="Paule C.R."/>
            <person name="Poulain J."/>
            <person name="Prion F."/>
            <person name="Qin B."/>
            <person name="Qu C."/>
            <person name="Retzel E.F."/>
            <person name="Riddle C."/>
            <person name="Sallet E."/>
            <person name="Samain S."/>
            <person name="Samson N."/>
            <person name="Sanders I."/>
            <person name="Saurat O."/>
            <person name="Scarpelli C."/>
            <person name="Schiex T."/>
            <person name="Segurens B."/>
            <person name="Severin A.J."/>
            <person name="Sherrier D.J."/>
            <person name="Shi R."/>
            <person name="Sims S."/>
            <person name="Singer S.R."/>
            <person name="Sinharoy S."/>
            <person name="Sterck L."/>
            <person name="Viollet A."/>
            <person name="Wang B.B."/>
            <person name="Wang K."/>
            <person name="Wang M."/>
            <person name="Wang X."/>
            <person name="Warfsmann J."/>
            <person name="Weissenbach J."/>
            <person name="White D.D."/>
            <person name="White J.D."/>
            <person name="Wiley G.B."/>
            <person name="Wincker P."/>
            <person name="Xing Y."/>
            <person name="Yang L."/>
            <person name="Yao Z."/>
            <person name="Ying F."/>
            <person name="Zhai J."/>
            <person name="Zhou L."/>
            <person name="Zuber A."/>
            <person name="Denarie J."/>
            <person name="Dixon R.A."/>
            <person name="May G.D."/>
            <person name="Schwartz D.C."/>
            <person name="Rogers J."/>
            <person name="Quetier F."/>
            <person name="Town C.D."/>
            <person name="Roe B.A."/>
        </authorList>
    </citation>
    <scope>NUCLEOTIDE SEQUENCE [LARGE SCALE GENOMIC DNA]</scope>
    <source>
        <strain evidence="1">A17</strain>
        <strain evidence="2 3">cv. Jemalong A17</strain>
    </source>
</reference>
<dbReference type="EnsemblPlants" id="AES97585">
    <property type="protein sequence ID" value="AES97585"/>
    <property type="gene ID" value="MTR_5g056410"/>
</dbReference>
<accession>G7K1J1</accession>
<keyword evidence="3" id="KW-1185">Reference proteome</keyword>
<dbReference type="EMBL" id="CM001221">
    <property type="protein sequence ID" value="AES97585.1"/>
    <property type="molecule type" value="Genomic_DNA"/>
</dbReference>
<dbReference type="AlphaFoldDB" id="G7K1J1"/>
<organism evidence="1 3">
    <name type="scientific">Medicago truncatula</name>
    <name type="common">Barrel medic</name>
    <name type="synonym">Medicago tribuloides</name>
    <dbReference type="NCBI Taxonomy" id="3880"/>
    <lineage>
        <taxon>Eukaryota</taxon>
        <taxon>Viridiplantae</taxon>
        <taxon>Streptophyta</taxon>
        <taxon>Embryophyta</taxon>
        <taxon>Tracheophyta</taxon>
        <taxon>Spermatophyta</taxon>
        <taxon>Magnoliopsida</taxon>
        <taxon>eudicotyledons</taxon>
        <taxon>Gunneridae</taxon>
        <taxon>Pentapetalae</taxon>
        <taxon>rosids</taxon>
        <taxon>fabids</taxon>
        <taxon>Fabales</taxon>
        <taxon>Fabaceae</taxon>
        <taxon>Papilionoideae</taxon>
        <taxon>50 kb inversion clade</taxon>
        <taxon>NPAAA clade</taxon>
        <taxon>Hologalegina</taxon>
        <taxon>IRL clade</taxon>
        <taxon>Trifolieae</taxon>
        <taxon>Medicago</taxon>
    </lineage>
</organism>
<evidence type="ECO:0000313" key="1">
    <source>
        <dbReference type="EMBL" id="AES97585.1"/>
    </source>
</evidence>
<reference evidence="2" key="3">
    <citation type="submission" date="2015-04" db="UniProtKB">
        <authorList>
            <consortium name="EnsemblPlants"/>
        </authorList>
    </citation>
    <scope>IDENTIFICATION</scope>
    <source>
        <strain evidence="2">cv. Jemalong A17</strain>
    </source>
</reference>
<protein>
    <submittedName>
        <fullName evidence="1 2">Uncharacterized protein</fullName>
    </submittedName>
</protein>
<dbReference type="Proteomes" id="UP000002051">
    <property type="component" value="Chromosome 5"/>
</dbReference>
<gene>
    <name evidence="1" type="ordered locus">MTR_5g056410</name>
</gene>
<dbReference type="HOGENOM" id="CLU_2389547_0_0_1"/>